<name>A0A9Q3FJ47_9BASI</name>
<dbReference type="InterPro" id="IPR000791">
    <property type="entry name" value="Gpr1/Fun34/SatP-like"/>
</dbReference>
<dbReference type="NCBIfam" id="NF038013">
    <property type="entry name" value="AceTr_1"/>
    <property type="match status" value="1"/>
</dbReference>
<dbReference type="InterPro" id="IPR051633">
    <property type="entry name" value="AceTr"/>
</dbReference>
<dbReference type="AlphaFoldDB" id="A0A9Q3FJ47"/>
<dbReference type="PANTHER" id="PTHR31123:SF1">
    <property type="entry name" value="ACCUMULATION OF DYADS PROTEIN 2-RELATED"/>
    <property type="match status" value="1"/>
</dbReference>
<gene>
    <name evidence="8" type="ORF">O181_081500</name>
</gene>
<sequence length="249" mass="27309">MHHHHNLKNEIDPTIVVDSRNNINYNTQNLSSSNHSNSNLNSNSNSNFNQPKKIANPTPLGLASFSGTTFVLSLFNAHIRDVHVENLIVSLAFGYGGLVQLLAGMWEFACGNTFGATAFSAYGGFWISFGLILYPNSGIAAAYANSQEELHIALGFFLFSWFIFTTIMLIAALRSSVALIALFFFLDVTFLLLGIGQFYHETQTIVKAGGVFGLITSFIGWYITAASLFEAGNHPIRLPVFDLSSNNRV</sequence>
<dbReference type="EMBL" id="AVOT02046467">
    <property type="protein sequence ID" value="MBW0541785.1"/>
    <property type="molecule type" value="Genomic_DNA"/>
</dbReference>
<reference evidence="8" key="1">
    <citation type="submission" date="2021-03" db="EMBL/GenBank/DDBJ databases">
        <title>Draft genome sequence of rust myrtle Austropuccinia psidii MF-1, a brazilian biotype.</title>
        <authorList>
            <person name="Quecine M.C."/>
            <person name="Pachon D.M.R."/>
            <person name="Bonatelli M.L."/>
            <person name="Correr F.H."/>
            <person name="Franceschini L.M."/>
            <person name="Leite T.F."/>
            <person name="Margarido G.R.A."/>
            <person name="Almeida C.A."/>
            <person name="Ferrarezi J.A."/>
            <person name="Labate C.A."/>
        </authorList>
    </citation>
    <scope>NUCLEOTIDE SEQUENCE</scope>
    <source>
        <strain evidence="8">MF-1</strain>
    </source>
</reference>
<evidence type="ECO:0000313" key="8">
    <source>
        <dbReference type="EMBL" id="MBW0541785.1"/>
    </source>
</evidence>
<dbReference type="PANTHER" id="PTHR31123">
    <property type="entry name" value="ACCUMULATION OF DYADS PROTEIN 2-RELATED"/>
    <property type="match status" value="1"/>
</dbReference>
<evidence type="ECO:0000256" key="1">
    <source>
        <dbReference type="ARBA" id="ARBA00004141"/>
    </source>
</evidence>
<keyword evidence="5 7" id="KW-0472">Membrane</keyword>
<keyword evidence="4 7" id="KW-1133">Transmembrane helix</keyword>
<evidence type="ECO:0000256" key="2">
    <source>
        <dbReference type="ARBA" id="ARBA00005587"/>
    </source>
</evidence>
<evidence type="ECO:0000256" key="4">
    <source>
        <dbReference type="ARBA" id="ARBA00022989"/>
    </source>
</evidence>
<protein>
    <submittedName>
        <fullName evidence="8">Uncharacterized protein</fullName>
    </submittedName>
</protein>
<dbReference type="GO" id="GO:0005886">
    <property type="term" value="C:plasma membrane"/>
    <property type="evidence" value="ECO:0007669"/>
    <property type="project" value="TreeGrafter"/>
</dbReference>
<feature type="region of interest" description="Disordered" evidence="6">
    <location>
        <begin position="27"/>
        <end position="50"/>
    </location>
</feature>
<dbReference type="OrthoDB" id="3648309at2759"/>
<keyword evidence="3 7" id="KW-0812">Transmembrane</keyword>
<evidence type="ECO:0000256" key="7">
    <source>
        <dbReference type="SAM" id="Phobius"/>
    </source>
</evidence>
<evidence type="ECO:0000256" key="3">
    <source>
        <dbReference type="ARBA" id="ARBA00022692"/>
    </source>
</evidence>
<feature type="transmembrane region" description="Helical" evidence="7">
    <location>
        <begin position="205"/>
        <end position="229"/>
    </location>
</feature>
<feature type="transmembrane region" description="Helical" evidence="7">
    <location>
        <begin position="150"/>
        <end position="170"/>
    </location>
</feature>
<keyword evidence="9" id="KW-1185">Reference proteome</keyword>
<feature type="transmembrane region" description="Helical" evidence="7">
    <location>
        <begin position="87"/>
        <end position="109"/>
    </location>
</feature>
<feature type="transmembrane region" description="Helical" evidence="7">
    <location>
        <begin position="121"/>
        <end position="144"/>
    </location>
</feature>
<dbReference type="Pfam" id="PF01184">
    <property type="entry name" value="Gpr1_Fun34_YaaH"/>
    <property type="match status" value="1"/>
</dbReference>
<evidence type="ECO:0000256" key="6">
    <source>
        <dbReference type="SAM" id="MobiDB-lite"/>
    </source>
</evidence>
<comment type="subcellular location">
    <subcellularLocation>
        <location evidence="1">Membrane</location>
        <topology evidence="1">Multi-pass membrane protein</topology>
    </subcellularLocation>
</comment>
<feature type="transmembrane region" description="Helical" evidence="7">
    <location>
        <begin position="177"/>
        <end position="199"/>
    </location>
</feature>
<dbReference type="GO" id="GO:0015123">
    <property type="term" value="F:acetate transmembrane transporter activity"/>
    <property type="evidence" value="ECO:0007669"/>
    <property type="project" value="TreeGrafter"/>
</dbReference>
<dbReference type="Proteomes" id="UP000765509">
    <property type="component" value="Unassembled WGS sequence"/>
</dbReference>
<accession>A0A9Q3FJ47</accession>
<evidence type="ECO:0000313" key="9">
    <source>
        <dbReference type="Proteomes" id="UP000765509"/>
    </source>
</evidence>
<evidence type="ECO:0000256" key="5">
    <source>
        <dbReference type="ARBA" id="ARBA00023136"/>
    </source>
</evidence>
<feature type="compositionally biased region" description="Low complexity" evidence="6">
    <location>
        <begin position="29"/>
        <end position="47"/>
    </location>
</feature>
<organism evidence="8 9">
    <name type="scientific">Austropuccinia psidii MF-1</name>
    <dbReference type="NCBI Taxonomy" id="1389203"/>
    <lineage>
        <taxon>Eukaryota</taxon>
        <taxon>Fungi</taxon>
        <taxon>Dikarya</taxon>
        <taxon>Basidiomycota</taxon>
        <taxon>Pucciniomycotina</taxon>
        <taxon>Pucciniomycetes</taxon>
        <taxon>Pucciniales</taxon>
        <taxon>Sphaerophragmiaceae</taxon>
        <taxon>Austropuccinia</taxon>
    </lineage>
</organism>
<proteinExistence type="inferred from homology"/>
<comment type="caution">
    <text evidence="8">The sequence shown here is derived from an EMBL/GenBank/DDBJ whole genome shotgun (WGS) entry which is preliminary data.</text>
</comment>
<comment type="similarity">
    <text evidence="2">Belongs to the acetate uptake transporter (AceTr) (TC 2.A.96) family.</text>
</comment>